<keyword evidence="3" id="KW-0808">Transferase</keyword>
<dbReference type="AlphaFoldDB" id="A0A7Z7CZD5"/>
<dbReference type="SUPFAM" id="SSF55729">
    <property type="entry name" value="Acyl-CoA N-acyltransferases (Nat)"/>
    <property type="match status" value="1"/>
</dbReference>
<dbReference type="Proteomes" id="UP000198702">
    <property type="component" value="Unassembled WGS sequence"/>
</dbReference>
<feature type="region of interest" description="Disordered" evidence="1">
    <location>
        <begin position="96"/>
        <end position="165"/>
    </location>
</feature>
<protein>
    <submittedName>
        <fullName evidence="3">Acetyltransferase (GNAT) domain-containing protein</fullName>
    </submittedName>
</protein>
<dbReference type="EMBL" id="FOQZ01000006">
    <property type="protein sequence ID" value="SFI71409.1"/>
    <property type="molecule type" value="Genomic_DNA"/>
</dbReference>
<evidence type="ECO:0000259" key="2">
    <source>
        <dbReference type="Pfam" id="PF13302"/>
    </source>
</evidence>
<gene>
    <name evidence="3" type="ORF">SAMN04487751_2731</name>
</gene>
<dbReference type="GO" id="GO:0016747">
    <property type="term" value="F:acyltransferase activity, transferring groups other than amino-acyl groups"/>
    <property type="evidence" value="ECO:0007669"/>
    <property type="project" value="InterPro"/>
</dbReference>
<dbReference type="Gene3D" id="3.40.630.30">
    <property type="match status" value="1"/>
</dbReference>
<feature type="domain" description="N-acetyltransferase" evidence="2">
    <location>
        <begin position="4"/>
        <end position="95"/>
    </location>
</feature>
<dbReference type="Pfam" id="PF13302">
    <property type="entry name" value="Acetyltransf_3"/>
    <property type="match status" value="1"/>
</dbReference>
<accession>A0A7Z7CZD5</accession>
<feature type="compositionally biased region" description="Basic residues" evidence="1">
    <location>
        <begin position="241"/>
        <end position="259"/>
    </location>
</feature>
<dbReference type="InterPro" id="IPR000182">
    <property type="entry name" value="GNAT_dom"/>
</dbReference>
<sequence length="267" mass="29773">MGHIELRDLDDDDLDAVFEMMRDPEAVRMAAFTAERPDDRDAFDAWIARERAAEDVTLLVVTDRGGFAGTAAAFTVDGDREVSVWIKRQSWGHGVRGGGAASADLARGGASALRPRRRAQCGRPRRPRAQRVHGGVPQCRLRPRPGPRGRGGRAHPRPRTRRVLSSAIPPDAALRRRTVRHGHRFRMPSGARRGRRRIGGRAGRRRRFITPRCGMSHVGRLPARREGTQGLDTAQPPGYRPRVRRRGRRRPGRRARARCAARSASSP</sequence>
<evidence type="ECO:0000256" key="1">
    <source>
        <dbReference type="SAM" id="MobiDB-lite"/>
    </source>
</evidence>
<evidence type="ECO:0000313" key="4">
    <source>
        <dbReference type="Proteomes" id="UP000198702"/>
    </source>
</evidence>
<name>A0A7Z7CZD5_9MICO</name>
<dbReference type="InterPro" id="IPR016181">
    <property type="entry name" value="Acyl_CoA_acyltransferase"/>
</dbReference>
<proteinExistence type="predicted"/>
<feature type="compositionally biased region" description="Basic residues" evidence="1">
    <location>
        <begin position="114"/>
        <end position="131"/>
    </location>
</feature>
<evidence type="ECO:0000313" key="3">
    <source>
        <dbReference type="EMBL" id="SFI71409.1"/>
    </source>
</evidence>
<organism evidence="3 4">
    <name type="scientific">Microbacterium saccharophilum</name>
    <dbReference type="NCBI Taxonomy" id="1213358"/>
    <lineage>
        <taxon>Bacteria</taxon>
        <taxon>Bacillati</taxon>
        <taxon>Actinomycetota</taxon>
        <taxon>Actinomycetes</taxon>
        <taxon>Micrococcales</taxon>
        <taxon>Microbacteriaceae</taxon>
        <taxon>Microbacterium</taxon>
    </lineage>
</organism>
<comment type="caution">
    <text evidence="3">The sequence shown here is derived from an EMBL/GenBank/DDBJ whole genome shotgun (WGS) entry which is preliminary data.</text>
</comment>
<feature type="compositionally biased region" description="Basic residues" evidence="1">
    <location>
        <begin position="141"/>
        <end position="162"/>
    </location>
</feature>
<reference evidence="3 4" key="1">
    <citation type="submission" date="2016-10" db="EMBL/GenBank/DDBJ databases">
        <authorList>
            <person name="Varghese N."/>
            <person name="Submissions S."/>
        </authorList>
    </citation>
    <scope>NUCLEOTIDE SEQUENCE [LARGE SCALE GENOMIC DNA]</scope>
    <source>
        <strain evidence="3 4">UNC380MFSha3.1</strain>
    </source>
</reference>
<feature type="region of interest" description="Disordered" evidence="1">
    <location>
        <begin position="222"/>
        <end position="267"/>
    </location>
</feature>